<reference evidence="2 3" key="1">
    <citation type="submission" date="2013-03" db="EMBL/GenBank/DDBJ databases">
        <title>The Genome Sequence of Capronia epimyces CBS 606.96.</title>
        <authorList>
            <consortium name="The Broad Institute Genomics Platform"/>
            <person name="Cuomo C."/>
            <person name="de Hoog S."/>
            <person name="Gorbushina A."/>
            <person name="Walker B."/>
            <person name="Young S.K."/>
            <person name="Zeng Q."/>
            <person name="Gargeya S."/>
            <person name="Fitzgerald M."/>
            <person name="Haas B."/>
            <person name="Abouelleil A."/>
            <person name="Allen A.W."/>
            <person name="Alvarado L."/>
            <person name="Arachchi H.M."/>
            <person name="Berlin A.M."/>
            <person name="Chapman S.B."/>
            <person name="Gainer-Dewar J."/>
            <person name="Goldberg J."/>
            <person name="Griggs A."/>
            <person name="Gujja S."/>
            <person name="Hansen M."/>
            <person name="Howarth C."/>
            <person name="Imamovic A."/>
            <person name="Ireland A."/>
            <person name="Larimer J."/>
            <person name="McCowan C."/>
            <person name="Murphy C."/>
            <person name="Pearson M."/>
            <person name="Poon T.W."/>
            <person name="Priest M."/>
            <person name="Roberts A."/>
            <person name="Saif S."/>
            <person name="Shea T."/>
            <person name="Sisk P."/>
            <person name="Sykes S."/>
            <person name="Wortman J."/>
            <person name="Nusbaum C."/>
            <person name="Birren B."/>
        </authorList>
    </citation>
    <scope>NUCLEOTIDE SEQUENCE [LARGE SCALE GENOMIC DNA]</scope>
    <source>
        <strain evidence="2 3">CBS 606.96</strain>
    </source>
</reference>
<comment type="caution">
    <text evidence="2">The sequence shown here is derived from an EMBL/GenBank/DDBJ whole genome shotgun (WGS) entry which is preliminary data.</text>
</comment>
<dbReference type="HOGENOM" id="CLU_1713019_0_0_1"/>
<gene>
    <name evidence="2" type="ORF">A1O3_00946</name>
</gene>
<dbReference type="EMBL" id="AMGY01000001">
    <property type="protein sequence ID" value="EXJ92396.1"/>
    <property type="molecule type" value="Genomic_DNA"/>
</dbReference>
<dbReference type="AlphaFoldDB" id="W9YT31"/>
<name>W9YT31_9EURO</name>
<evidence type="ECO:0000313" key="3">
    <source>
        <dbReference type="Proteomes" id="UP000019478"/>
    </source>
</evidence>
<dbReference type="RefSeq" id="XP_007729286.1">
    <property type="nucleotide sequence ID" value="XM_007731096.1"/>
</dbReference>
<sequence length="153" mass="16720">MSLCLLNLAICVALSPAQVFLFKQKGSYRSAKPMDQFGPNCAPDSPSSVPISVDIVAVHGLGLSPDTAWAYKLKDAPQSGTTDEALTQSWTTPGLDSKIGPIWFRDFLPLKELQTRKLGLFGSETSSLSRSSRLEFWSITTTLDGKRMHRACL</sequence>
<feature type="chain" id="PRO_5004934667" evidence="1">
    <location>
        <begin position="18"/>
        <end position="153"/>
    </location>
</feature>
<organism evidence="2 3">
    <name type="scientific">Capronia epimyces CBS 606.96</name>
    <dbReference type="NCBI Taxonomy" id="1182542"/>
    <lineage>
        <taxon>Eukaryota</taxon>
        <taxon>Fungi</taxon>
        <taxon>Dikarya</taxon>
        <taxon>Ascomycota</taxon>
        <taxon>Pezizomycotina</taxon>
        <taxon>Eurotiomycetes</taxon>
        <taxon>Chaetothyriomycetidae</taxon>
        <taxon>Chaetothyriales</taxon>
        <taxon>Herpotrichiellaceae</taxon>
        <taxon>Capronia</taxon>
    </lineage>
</organism>
<protein>
    <submittedName>
        <fullName evidence="2">Uncharacterized protein</fullName>
    </submittedName>
</protein>
<evidence type="ECO:0000256" key="1">
    <source>
        <dbReference type="SAM" id="SignalP"/>
    </source>
</evidence>
<evidence type="ECO:0000313" key="2">
    <source>
        <dbReference type="EMBL" id="EXJ92396.1"/>
    </source>
</evidence>
<feature type="signal peptide" evidence="1">
    <location>
        <begin position="1"/>
        <end position="17"/>
    </location>
</feature>
<dbReference type="GeneID" id="19165086"/>
<keyword evidence="3" id="KW-1185">Reference proteome</keyword>
<accession>W9YT31</accession>
<dbReference type="Proteomes" id="UP000019478">
    <property type="component" value="Unassembled WGS sequence"/>
</dbReference>
<keyword evidence="1" id="KW-0732">Signal</keyword>
<proteinExistence type="predicted"/>